<feature type="signal peptide" evidence="7">
    <location>
        <begin position="1"/>
        <end position="20"/>
    </location>
</feature>
<sequence>MPWELLTWLLAFILQSALLGCCMYQLIQLSDLECDLLNPHDASRNINAVVLPEYLSQAALTAFLLLSGHWAYGGIHVLLLAYHARLYLRREHLTDVTEIFRQVSVRKRREMLKLAFYLVTFVLAIYNMIHVVVLTFLTPAGRKAAAKVLRDAAASMHRRI</sequence>
<feature type="transmembrane region" description="Helical" evidence="6">
    <location>
        <begin position="58"/>
        <end position="82"/>
    </location>
</feature>
<evidence type="ECO:0000256" key="3">
    <source>
        <dbReference type="ARBA" id="ARBA00022692"/>
    </source>
</evidence>
<comment type="caution">
    <text evidence="8">The sequence shown here is derived from an EMBL/GenBank/DDBJ whole genome shotgun (WGS) entry which is preliminary data.</text>
</comment>
<comment type="similarity">
    <text evidence="2">Belongs to the cornichon family.</text>
</comment>
<evidence type="ECO:0000256" key="4">
    <source>
        <dbReference type="ARBA" id="ARBA00022989"/>
    </source>
</evidence>
<dbReference type="AlphaFoldDB" id="A0A9D4TU66"/>
<keyword evidence="7" id="KW-0732">Signal</keyword>
<dbReference type="EMBL" id="SIDB01000003">
    <property type="protein sequence ID" value="KAI3434716.1"/>
    <property type="molecule type" value="Genomic_DNA"/>
</dbReference>
<organism evidence="8 9">
    <name type="scientific">Chlorella vulgaris</name>
    <name type="common">Green alga</name>
    <dbReference type="NCBI Taxonomy" id="3077"/>
    <lineage>
        <taxon>Eukaryota</taxon>
        <taxon>Viridiplantae</taxon>
        <taxon>Chlorophyta</taxon>
        <taxon>core chlorophytes</taxon>
        <taxon>Trebouxiophyceae</taxon>
        <taxon>Chlorellales</taxon>
        <taxon>Chlorellaceae</taxon>
        <taxon>Chlorella clade</taxon>
        <taxon>Chlorella</taxon>
    </lineage>
</organism>
<evidence type="ECO:0000256" key="1">
    <source>
        <dbReference type="ARBA" id="ARBA00004141"/>
    </source>
</evidence>
<dbReference type="SMART" id="SM01398">
    <property type="entry name" value="Cornichon"/>
    <property type="match status" value="1"/>
</dbReference>
<dbReference type="Proteomes" id="UP001055712">
    <property type="component" value="Unassembled WGS sequence"/>
</dbReference>
<reference evidence="8" key="2">
    <citation type="submission" date="2020-11" db="EMBL/GenBank/DDBJ databases">
        <authorList>
            <person name="Cecchin M."/>
            <person name="Marcolungo L."/>
            <person name="Rossato M."/>
            <person name="Girolomoni L."/>
            <person name="Cosentino E."/>
            <person name="Cuine S."/>
            <person name="Li-Beisson Y."/>
            <person name="Delledonne M."/>
            <person name="Ballottari M."/>
        </authorList>
    </citation>
    <scope>NUCLEOTIDE SEQUENCE</scope>
    <source>
        <strain evidence="8">211/11P</strain>
        <tissue evidence="8">Whole cell</tissue>
    </source>
</reference>
<evidence type="ECO:0000313" key="9">
    <source>
        <dbReference type="Proteomes" id="UP001055712"/>
    </source>
</evidence>
<reference evidence="8" key="1">
    <citation type="journal article" date="2019" name="Plant J.">
        <title>Chlorella vulgaris genome assembly and annotation reveals the molecular basis for metabolic acclimation to high light conditions.</title>
        <authorList>
            <person name="Cecchin M."/>
            <person name="Marcolungo L."/>
            <person name="Rossato M."/>
            <person name="Girolomoni L."/>
            <person name="Cosentino E."/>
            <person name="Cuine S."/>
            <person name="Li-Beisson Y."/>
            <person name="Delledonne M."/>
            <person name="Ballottari M."/>
        </authorList>
    </citation>
    <scope>NUCLEOTIDE SEQUENCE</scope>
    <source>
        <strain evidence="8">211/11P</strain>
    </source>
</reference>
<dbReference type="InterPro" id="IPR003377">
    <property type="entry name" value="Cornichon"/>
</dbReference>
<name>A0A9D4TU66_CHLVU</name>
<comment type="subcellular location">
    <subcellularLocation>
        <location evidence="1">Membrane</location>
        <topology evidence="1">Multi-pass membrane protein</topology>
    </subcellularLocation>
</comment>
<feature type="chain" id="PRO_5038855218" evidence="7">
    <location>
        <begin position="21"/>
        <end position="160"/>
    </location>
</feature>
<gene>
    <name evidence="8" type="ORF">D9Q98_002777</name>
</gene>
<evidence type="ECO:0000313" key="8">
    <source>
        <dbReference type="EMBL" id="KAI3434716.1"/>
    </source>
</evidence>
<dbReference type="GO" id="GO:0016020">
    <property type="term" value="C:membrane"/>
    <property type="evidence" value="ECO:0007669"/>
    <property type="project" value="UniProtKB-SubCell"/>
</dbReference>
<dbReference type="PANTHER" id="PTHR12290">
    <property type="entry name" value="CORNICHON-RELATED"/>
    <property type="match status" value="1"/>
</dbReference>
<keyword evidence="9" id="KW-1185">Reference proteome</keyword>
<protein>
    <submittedName>
        <fullName evidence="8">Uncharacterized protein</fullName>
    </submittedName>
</protein>
<evidence type="ECO:0000256" key="5">
    <source>
        <dbReference type="ARBA" id="ARBA00023136"/>
    </source>
</evidence>
<keyword evidence="3 6" id="KW-0812">Transmembrane</keyword>
<evidence type="ECO:0000256" key="2">
    <source>
        <dbReference type="ARBA" id="ARBA00010095"/>
    </source>
</evidence>
<evidence type="ECO:0000256" key="6">
    <source>
        <dbReference type="SAM" id="Phobius"/>
    </source>
</evidence>
<keyword evidence="4 6" id="KW-1133">Transmembrane helix</keyword>
<evidence type="ECO:0000256" key="7">
    <source>
        <dbReference type="SAM" id="SignalP"/>
    </source>
</evidence>
<dbReference type="Pfam" id="PF03311">
    <property type="entry name" value="Cornichon"/>
    <property type="match status" value="1"/>
</dbReference>
<dbReference type="GO" id="GO:0016192">
    <property type="term" value="P:vesicle-mediated transport"/>
    <property type="evidence" value="ECO:0007669"/>
    <property type="project" value="InterPro"/>
</dbReference>
<proteinExistence type="inferred from homology"/>
<keyword evidence="5 6" id="KW-0472">Membrane</keyword>
<accession>A0A9D4TU66</accession>
<feature type="transmembrane region" description="Helical" evidence="6">
    <location>
        <begin position="114"/>
        <end position="137"/>
    </location>
</feature>
<dbReference type="OrthoDB" id="434393at2759"/>